<proteinExistence type="predicted"/>
<dbReference type="EMBL" id="CP014699">
    <property type="protein sequence ID" value="AND80395.1"/>
    <property type="molecule type" value="Genomic_DNA"/>
</dbReference>
<dbReference type="AlphaFoldDB" id="A0A172QAG8"/>
<evidence type="ECO:0000313" key="1">
    <source>
        <dbReference type="EMBL" id="AND80395.1"/>
    </source>
</evidence>
<organism evidence="1 2">
    <name type="scientific">Streptococcus pantholopis</name>
    <dbReference type="NCBI Taxonomy" id="1811193"/>
    <lineage>
        <taxon>Bacteria</taxon>
        <taxon>Bacillati</taxon>
        <taxon>Bacillota</taxon>
        <taxon>Bacilli</taxon>
        <taxon>Lactobacillales</taxon>
        <taxon>Streptococcaceae</taxon>
        <taxon>Streptococcus</taxon>
    </lineage>
</organism>
<dbReference type="KEGG" id="spat:A0O21_02125"/>
<dbReference type="OrthoDB" id="2300439at2"/>
<protein>
    <submittedName>
        <fullName evidence="1">Bacteriocin</fullName>
    </submittedName>
</protein>
<gene>
    <name evidence="1" type="ORF">A0O21_02125</name>
</gene>
<name>A0A172QAG8_9STRE</name>
<dbReference type="STRING" id="1811193.A0O21_02125"/>
<dbReference type="Proteomes" id="UP000077317">
    <property type="component" value="Chromosome"/>
</dbReference>
<accession>A0A172QAG8</accession>
<reference evidence="1 2" key="1">
    <citation type="journal article" date="2016" name="Int. J. Syst. Evol. Microbiol.">
        <title>Streptococcuspantholopis sp. nov., isolated from faeces of the Tibetan antelope (Pantholops hodgsonii).</title>
        <authorList>
            <person name="Bai X."/>
            <person name="Xiong Y."/>
            <person name="Lu S."/>
            <person name="Jin D."/>
            <person name="Lai X."/>
            <person name="Yang J."/>
            <person name="Niu L."/>
            <person name="Hu S."/>
            <person name="Meng X."/>
            <person name="Pu J."/>
            <person name="Ye C."/>
            <person name="Xu J."/>
        </authorList>
    </citation>
    <scope>NUCLEOTIDE SEQUENCE [LARGE SCALE GENOMIC DNA]</scope>
    <source>
        <strain evidence="1 2">TA 26</strain>
    </source>
</reference>
<keyword evidence="2" id="KW-1185">Reference proteome</keyword>
<reference evidence="2" key="2">
    <citation type="submission" date="2016-03" db="EMBL/GenBank/DDBJ databases">
        <title>Streptococcus antelopensis sp. nov., isolated from the feces of the Tibetan antelope (Pantholops hodgsonii) in Hoh Xil National Nature Reserve, Qinghai, China.</title>
        <authorList>
            <person name="Bai X."/>
        </authorList>
    </citation>
    <scope>NUCLEOTIDE SEQUENCE [LARGE SCALE GENOMIC DNA]</scope>
    <source>
        <strain evidence="2">TA 26</strain>
    </source>
</reference>
<evidence type="ECO:0000313" key="2">
    <source>
        <dbReference type="Proteomes" id="UP000077317"/>
    </source>
</evidence>
<dbReference type="NCBIfam" id="NF033837">
    <property type="entry name" value="GarQ_core"/>
    <property type="match status" value="1"/>
</dbReference>
<sequence length="88" mass="9626">MTKIIKRIREQNLKTLEQFKTITDTQLSAMEGGGTGICKPVYYAANGYSCRYSNGEWGYVVTKGAFQATTDVIAIGWVSSLAGGYFAK</sequence>